<dbReference type="Proteomes" id="UP000767238">
    <property type="component" value="Unassembled WGS sequence"/>
</dbReference>
<evidence type="ECO:0000313" key="2">
    <source>
        <dbReference type="EMBL" id="KAH0221663.1"/>
    </source>
</evidence>
<dbReference type="AlphaFoldDB" id="A0A9P8GG53"/>
<dbReference type="InterPro" id="IPR011009">
    <property type="entry name" value="Kinase-like_dom_sf"/>
</dbReference>
<feature type="compositionally biased region" description="Basic and acidic residues" evidence="1">
    <location>
        <begin position="448"/>
        <end position="460"/>
    </location>
</feature>
<sequence length="460" mass="51653">MEDRVNAIRTDLPVNDCAQIDLDTAENPNTFLNTPITETGANTQTICLSGPIKITVPAETPEENPKHSKSDALDVKTSSATDIEDPMVEIIDSDDTEEVVSPLCPYIVGDHIFLKTADAGKRIKAKILEYFPATLSCVMLIRFIDPPIFNNASECVLKLYDRRFSTQLRSDEGAVPWTPEIESLFQSFVDADDASEFFSYWDAERATNPYWQGSSVRNRDRWNEAKVEAYLQWESTSAYETEKKAYELMTDLQGVDVPKVLGEVMLDLAADVQTGEDSDSIMSDESDIDSHISSCPGLLLQHVQGFSLSDLVANMDREHRQTTIDAAIDVLHRIQHVGILNRDVKTRSFIINPLTHKVMMIDFGLVFFRDQVDDDREWQSRQASQDEEGAVGLTMSSMLEEKAGGGYIYRPSELALKLAYRFNDEDGENEEGTDEEKDFGSSEAIIRGSKEQYHLGADER</sequence>
<feature type="non-terminal residue" evidence="2">
    <location>
        <position position="1"/>
    </location>
</feature>
<dbReference type="SUPFAM" id="SSF56112">
    <property type="entry name" value="Protein kinase-like (PK-like)"/>
    <property type="match status" value="1"/>
</dbReference>
<feature type="compositionally biased region" description="Acidic residues" evidence="1">
    <location>
        <begin position="425"/>
        <end position="437"/>
    </location>
</feature>
<proteinExistence type="predicted"/>
<gene>
    <name evidence="2" type="ORF">KCV03_g4919</name>
</gene>
<protein>
    <recommendedName>
        <fullName evidence="4">Protein kinase domain-containing protein</fullName>
    </recommendedName>
</protein>
<organism evidence="2 3">
    <name type="scientific">Aureobasidium melanogenum</name>
    <name type="common">Aureobasidium pullulans var. melanogenum</name>
    <dbReference type="NCBI Taxonomy" id="46634"/>
    <lineage>
        <taxon>Eukaryota</taxon>
        <taxon>Fungi</taxon>
        <taxon>Dikarya</taxon>
        <taxon>Ascomycota</taxon>
        <taxon>Pezizomycotina</taxon>
        <taxon>Dothideomycetes</taxon>
        <taxon>Dothideomycetidae</taxon>
        <taxon>Dothideales</taxon>
        <taxon>Saccotheciaceae</taxon>
        <taxon>Aureobasidium</taxon>
    </lineage>
</organism>
<reference evidence="2" key="2">
    <citation type="submission" date="2021-08" db="EMBL/GenBank/DDBJ databases">
        <authorList>
            <person name="Gostincar C."/>
            <person name="Sun X."/>
            <person name="Song Z."/>
            <person name="Gunde-Cimerman N."/>
        </authorList>
    </citation>
    <scope>NUCLEOTIDE SEQUENCE</scope>
    <source>
        <strain evidence="2">EXF-8016</strain>
    </source>
</reference>
<evidence type="ECO:0000256" key="1">
    <source>
        <dbReference type="SAM" id="MobiDB-lite"/>
    </source>
</evidence>
<accession>A0A9P8GG53</accession>
<evidence type="ECO:0008006" key="4">
    <source>
        <dbReference type="Google" id="ProtNLM"/>
    </source>
</evidence>
<dbReference type="Gene3D" id="1.10.510.10">
    <property type="entry name" value="Transferase(Phosphotransferase) domain 1"/>
    <property type="match status" value="1"/>
</dbReference>
<reference evidence="2" key="1">
    <citation type="journal article" date="2021" name="J Fungi (Basel)">
        <title>Virulence traits and population genomics of the black yeast Aureobasidium melanogenum.</title>
        <authorList>
            <person name="Cernosa A."/>
            <person name="Sun X."/>
            <person name="Gostincar C."/>
            <person name="Fang C."/>
            <person name="Gunde-Cimerman N."/>
            <person name="Song Z."/>
        </authorList>
    </citation>
    <scope>NUCLEOTIDE SEQUENCE</scope>
    <source>
        <strain evidence="2">EXF-8016</strain>
    </source>
</reference>
<comment type="caution">
    <text evidence="2">The sequence shown here is derived from an EMBL/GenBank/DDBJ whole genome shotgun (WGS) entry which is preliminary data.</text>
</comment>
<feature type="region of interest" description="Disordered" evidence="1">
    <location>
        <begin position="425"/>
        <end position="460"/>
    </location>
</feature>
<dbReference type="OrthoDB" id="5134445at2759"/>
<dbReference type="EMBL" id="JAHFYH010000031">
    <property type="protein sequence ID" value="KAH0221663.1"/>
    <property type="molecule type" value="Genomic_DNA"/>
</dbReference>
<evidence type="ECO:0000313" key="3">
    <source>
        <dbReference type="Proteomes" id="UP000767238"/>
    </source>
</evidence>
<name>A0A9P8GG53_AURME</name>